<reference evidence="1" key="1">
    <citation type="journal article" date="2020" name="New Phytol.">
        <title>Comparative genomics reveals dynamic genome evolution in host specialist ectomycorrhizal fungi.</title>
        <authorList>
            <person name="Lofgren L.A."/>
            <person name="Nguyen N.H."/>
            <person name="Vilgalys R."/>
            <person name="Ruytinx J."/>
            <person name="Liao H.L."/>
            <person name="Branco S."/>
            <person name="Kuo A."/>
            <person name="LaButti K."/>
            <person name="Lipzen A."/>
            <person name="Andreopoulos W."/>
            <person name="Pangilinan J."/>
            <person name="Riley R."/>
            <person name="Hundley H."/>
            <person name="Na H."/>
            <person name="Barry K."/>
            <person name="Grigoriev I.V."/>
            <person name="Stajich J.E."/>
            <person name="Kennedy P.G."/>
        </authorList>
    </citation>
    <scope>NUCLEOTIDE SEQUENCE</scope>
    <source>
        <strain evidence="1">MN1</strain>
    </source>
</reference>
<evidence type="ECO:0000313" key="1">
    <source>
        <dbReference type="EMBL" id="KAG1802977.1"/>
    </source>
</evidence>
<dbReference type="EMBL" id="JABBWG010000075">
    <property type="protein sequence ID" value="KAG1802977.1"/>
    <property type="molecule type" value="Genomic_DNA"/>
</dbReference>
<dbReference type="GeneID" id="64625914"/>
<proteinExistence type="predicted"/>
<keyword evidence="2" id="KW-1185">Reference proteome</keyword>
<comment type="caution">
    <text evidence="1">The sequence shown here is derived from an EMBL/GenBank/DDBJ whole genome shotgun (WGS) entry which is preliminary data.</text>
</comment>
<sequence>MLTLDRNQQPYKVIKHFQEHVPQHVQGPCHSTRSISLAQSCCYASHTYTSFLHTFTCAQDQTVKDTEAHALEAEVTQLCGENTGF</sequence>
<evidence type="ECO:0000313" key="2">
    <source>
        <dbReference type="Proteomes" id="UP000807769"/>
    </source>
</evidence>
<organism evidence="1 2">
    <name type="scientific">Suillus subaureus</name>
    <dbReference type="NCBI Taxonomy" id="48587"/>
    <lineage>
        <taxon>Eukaryota</taxon>
        <taxon>Fungi</taxon>
        <taxon>Dikarya</taxon>
        <taxon>Basidiomycota</taxon>
        <taxon>Agaricomycotina</taxon>
        <taxon>Agaricomycetes</taxon>
        <taxon>Agaricomycetidae</taxon>
        <taxon>Boletales</taxon>
        <taxon>Suillineae</taxon>
        <taxon>Suillaceae</taxon>
        <taxon>Suillus</taxon>
    </lineage>
</organism>
<protein>
    <submittedName>
        <fullName evidence="1">Uncharacterized protein</fullName>
    </submittedName>
</protein>
<dbReference type="RefSeq" id="XP_041186360.1">
    <property type="nucleotide sequence ID" value="XM_041331897.1"/>
</dbReference>
<accession>A0A9P7DTX9</accession>
<name>A0A9P7DTX9_9AGAM</name>
<dbReference type="AlphaFoldDB" id="A0A9P7DTX9"/>
<dbReference type="Proteomes" id="UP000807769">
    <property type="component" value="Unassembled WGS sequence"/>
</dbReference>
<gene>
    <name evidence="1" type="ORF">BJ212DRAFT_1285610</name>
</gene>